<feature type="non-terminal residue" evidence="1">
    <location>
        <position position="50"/>
    </location>
</feature>
<organism evidence="1">
    <name type="scientific">Tetraodon nigroviridis</name>
    <name type="common">Spotted green pufferfish</name>
    <name type="synonym">Chelonodon nigroviridis</name>
    <dbReference type="NCBI Taxonomy" id="99883"/>
    <lineage>
        <taxon>Eukaryota</taxon>
        <taxon>Metazoa</taxon>
        <taxon>Chordata</taxon>
        <taxon>Craniata</taxon>
        <taxon>Vertebrata</taxon>
        <taxon>Euteleostomi</taxon>
        <taxon>Actinopterygii</taxon>
        <taxon>Neopterygii</taxon>
        <taxon>Teleostei</taxon>
        <taxon>Neoteleostei</taxon>
        <taxon>Acanthomorphata</taxon>
        <taxon>Eupercaria</taxon>
        <taxon>Tetraodontiformes</taxon>
        <taxon>Tetradontoidea</taxon>
        <taxon>Tetraodontidae</taxon>
        <taxon>Tetraodon</taxon>
    </lineage>
</organism>
<name>Q4RH91_TETNG</name>
<reference evidence="1" key="2">
    <citation type="submission" date="2004-02" db="EMBL/GenBank/DDBJ databases">
        <authorList>
            <consortium name="Genoscope"/>
            <consortium name="Whitehead Institute Centre for Genome Research"/>
        </authorList>
    </citation>
    <scope>NUCLEOTIDE SEQUENCE</scope>
</reference>
<dbReference type="AlphaFoldDB" id="Q4RH91"/>
<evidence type="ECO:0000313" key="1">
    <source>
        <dbReference type="EMBL" id="CAG12241.1"/>
    </source>
</evidence>
<sequence>SNLRRCPRCCSSLWFPSGAKTVKHHTASMMFTFSPGLPHPQPPNAPDSAD</sequence>
<dbReference type="EMBL" id="CAAE01015054">
    <property type="protein sequence ID" value="CAG12241.1"/>
    <property type="molecule type" value="Genomic_DNA"/>
</dbReference>
<proteinExistence type="predicted"/>
<comment type="caution">
    <text evidence="1">The sequence shown here is derived from an EMBL/GenBank/DDBJ whole genome shotgun (WGS) entry which is preliminary data.</text>
</comment>
<accession>Q4RH91</accession>
<protein>
    <submittedName>
        <fullName evidence="1">(spotted green pufferfish) hypothetical protein</fullName>
    </submittedName>
</protein>
<reference evidence="1" key="1">
    <citation type="journal article" date="2004" name="Nature">
        <title>Genome duplication in the teleost fish Tetraodon nigroviridis reveals the early vertebrate proto-karyotype.</title>
        <authorList>
            <person name="Jaillon O."/>
            <person name="Aury J.-M."/>
            <person name="Brunet F."/>
            <person name="Petit J.-L."/>
            <person name="Stange-Thomann N."/>
            <person name="Mauceli E."/>
            <person name="Bouneau L."/>
            <person name="Fischer C."/>
            <person name="Ozouf-Costaz C."/>
            <person name="Bernot A."/>
            <person name="Nicaud S."/>
            <person name="Jaffe D."/>
            <person name="Fisher S."/>
            <person name="Lutfalla G."/>
            <person name="Dossat C."/>
            <person name="Segurens B."/>
            <person name="Dasilva C."/>
            <person name="Salanoubat M."/>
            <person name="Levy M."/>
            <person name="Boudet N."/>
            <person name="Castellano S."/>
            <person name="Anthouard V."/>
            <person name="Jubin C."/>
            <person name="Castelli V."/>
            <person name="Katinka M."/>
            <person name="Vacherie B."/>
            <person name="Biemont C."/>
            <person name="Skalli Z."/>
            <person name="Cattolico L."/>
            <person name="Poulain J."/>
            <person name="De Berardinis V."/>
            <person name="Cruaud C."/>
            <person name="Duprat S."/>
            <person name="Brottier P."/>
            <person name="Coutanceau J.-P."/>
            <person name="Gouzy J."/>
            <person name="Parra G."/>
            <person name="Lardier G."/>
            <person name="Chapple C."/>
            <person name="McKernan K.J."/>
            <person name="McEwan P."/>
            <person name="Bosak S."/>
            <person name="Kellis M."/>
            <person name="Volff J.-N."/>
            <person name="Guigo R."/>
            <person name="Zody M.C."/>
            <person name="Mesirov J."/>
            <person name="Lindblad-Toh K."/>
            <person name="Birren B."/>
            <person name="Nusbaum C."/>
            <person name="Kahn D."/>
            <person name="Robinson-Rechavi M."/>
            <person name="Laudet V."/>
            <person name="Schachter V."/>
            <person name="Quetier F."/>
            <person name="Saurin W."/>
            <person name="Scarpelli C."/>
            <person name="Wincker P."/>
            <person name="Lander E.S."/>
            <person name="Weissenbach J."/>
            <person name="Roest Crollius H."/>
        </authorList>
    </citation>
    <scope>NUCLEOTIDE SEQUENCE [LARGE SCALE GENOMIC DNA]</scope>
</reference>
<gene>
    <name evidence="1" type="ORF">GSTENG00034451001</name>
</gene>
<feature type="non-terminal residue" evidence="1">
    <location>
        <position position="1"/>
    </location>
</feature>
<dbReference type="KEGG" id="tng:GSTEN00034451G001"/>